<proteinExistence type="predicted"/>
<keyword evidence="1" id="KW-1133">Transmembrane helix</keyword>
<evidence type="ECO:0000313" key="3">
    <source>
        <dbReference type="Proteomes" id="UP000053331"/>
    </source>
</evidence>
<keyword evidence="1" id="KW-0472">Membrane</keyword>
<evidence type="ECO:0008006" key="4">
    <source>
        <dbReference type="Google" id="ProtNLM"/>
    </source>
</evidence>
<evidence type="ECO:0000256" key="1">
    <source>
        <dbReference type="SAM" id="Phobius"/>
    </source>
</evidence>
<dbReference type="Pfam" id="PF23960">
    <property type="entry name" value="DUF7289"/>
    <property type="match status" value="1"/>
</dbReference>
<evidence type="ECO:0000313" key="2">
    <source>
        <dbReference type="EMBL" id="KKF40074.1"/>
    </source>
</evidence>
<accession>A0A0F8D701</accession>
<sequence>MAADDRGVSNVVGYVLVFSLIIVTIGTVFTVGLAGVEDRQEAARVTNVERAFDVFDDNIRDIQRYGDPSRSTEVRLNGGTLVVADPTTVRVENSSGGTVTEPITTSPLEYTNGDTTIAYEAGALFRSDSGRSTMLSAPRFVAADGRTVLPLVRLFRDTEAASAGGTSTVQIEAQTPNDGSLGRFNATDDPHRVSVESPRAAAWGRYFERTDGFDEVTANETVASATLTENETVYVRRIAIDITLRE</sequence>
<gene>
    <name evidence="2" type="ORF">FK85_23775</name>
</gene>
<dbReference type="EMBL" id="JNFH02000003">
    <property type="protein sequence ID" value="KKF40074.1"/>
    <property type="molecule type" value="Genomic_DNA"/>
</dbReference>
<organism evidence="2 3">
    <name type="scientific">Halorubrum saccharovorum</name>
    <dbReference type="NCBI Taxonomy" id="2248"/>
    <lineage>
        <taxon>Archaea</taxon>
        <taxon>Methanobacteriati</taxon>
        <taxon>Methanobacteriota</taxon>
        <taxon>Stenosarchaea group</taxon>
        <taxon>Halobacteria</taxon>
        <taxon>Halobacteriales</taxon>
        <taxon>Haloferacaceae</taxon>
        <taxon>Halorubrum</taxon>
    </lineage>
</organism>
<dbReference type="Proteomes" id="UP000053331">
    <property type="component" value="Unassembled WGS sequence"/>
</dbReference>
<name>A0A0F8D701_9EURY</name>
<keyword evidence="1" id="KW-0812">Transmembrane</keyword>
<comment type="caution">
    <text evidence="2">The sequence shown here is derived from an EMBL/GenBank/DDBJ whole genome shotgun (WGS) entry which is preliminary data.</text>
</comment>
<feature type="transmembrane region" description="Helical" evidence="1">
    <location>
        <begin position="12"/>
        <end position="36"/>
    </location>
</feature>
<protein>
    <recommendedName>
        <fullName evidence="4">Flagellin</fullName>
    </recommendedName>
</protein>
<reference evidence="2 3" key="1">
    <citation type="journal article" date="2015" name="Genome Announc.">
        <title>Draft genome sequence of a Halorubrum H3 strain isolated from the burlinskoye salt lake (Altai Krai, Russia).</title>
        <authorList>
            <person name="Rozanov A.S."/>
            <person name="Bryanskaya A.V."/>
            <person name="Malup T.K."/>
            <person name="Kotenko A.V."/>
            <person name="Peltek S.E."/>
        </authorList>
    </citation>
    <scope>NUCLEOTIDE SEQUENCE [LARGE SCALE GENOMIC DNA]</scope>
    <source>
        <strain evidence="2 3">H3</strain>
    </source>
</reference>
<keyword evidence="3" id="KW-1185">Reference proteome</keyword>
<dbReference type="AlphaFoldDB" id="A0A0F8D701"/>
<dbReference type="InterPro" id="IPR055713">
    <property type="entry name" value="DUF7289"/>
</dbReference>